<evidence type="ECO:0000313" key="4">
    <source>
        <dbReference type="Proteomes" id="UP000743001"/>
    </source>
</evidence>
<dbReference type="RefSeq" id="WP_216478309.1">
    <property type="nucleotide sequence ID" value="NZ_JAHLQJ010000005.1"/>
</dbReference>
<organism evidence="3 4">
    <name type="scientific">Paenibacillus brevis</name>
    <dbReference type="NCBI Taxonomy" id="2841508"/>
    <lineage>
        <taxon>Bacteria</taxon>
        <taxon>Bacillati</taxon>
        <taxon>Bacillota</taxon>
        <taxon>Bacilli</taxon>
        <taxon>Bacillales</taxon>
        <taxon>Paenibacillaceae</taxon>
        <taxon>Paenibacillus</taxon>
    </lineage>
</organism>
<evidence type="ECO:0000313" key="3">
    <source>
        <dbReference type="EMBL" id="MBU5671753.1"/>
    </source>
</evidence>
<dbReference type="Proteomes" id="UP000743001">
    <property type="component" value="Unassembled WGS sequence"/>
</dbReference>
<dbReference type="Pfam" id="PF09299">
    <property type="entry name" value="Mu-transpos_C"/>
    <property type="match status" value="1"/>
</dbReference>
<name>A0ABS6FNJ6_9BACL</name>
<evidence type="ECO:0000256" key="1">
    <source>
        <dbReference type="SAM" id="MobiDB-lite"/>
    </source>
</evidence>
<comment type="caution">
    <text evidence="3">The sequence shown here is derived from an EMBL/GenBank/DDBJ whole genome shotgun (WGS) entry which is preliminary data.</text>
</comment>
<accession>A0ABS6FNJ6</accession>
<feature type="region of interest" description="Disordered" evidence="1">
    <location>
        <begin position="642"/>
        <end position="716"/>
    </location>
</feature>
<dbReference type="PROSITE" id="PS50994">
    <property type="entry name" value="INTEGRASE"/>
    <property type="match status" value="1"/>
</dbReference>
<feature type="domain" description="Integrase catalytic" evidence="2">
    <location>
        <begin position="285"/>
        <end position="489"/>
    </location>
</feature>
<feature type="compositionally biased region" description="Basic and acidic residues" evidence="1">
    <location>
        <begin position="642"/>
        <end position="671"/>
    </location>
</feature>
<sequence>MSIFINNVLKREENGKLLDCERVLWINKEKDAVITISIINDNALPLYKSLSNLQNELDSGQLIKLQYDPYAKFMIPEDKLSPNEIKIRDQAWECIKEIVELEPNIYDKKERYQIIKELCKKTGKGKKFIYKYLRYYWMGGKKENALLPRFRKCGGPGKPKNPKHKMGRKRITATTDPSLNGVLTDSETRGIFDDFIRSVYLKVNRRDSVRFTYIEMLKKRYGIGTKIVRGVEIPIIPPSHKVPSIDQLRYHIRTRYTKRKRLVGREGKVTFDRDFRPLLGSETRRATGPGQIFEIDATVADVYLISSDNVDQIIGRPVVYIVVDVWTHMVVGLYVGFEGPSWLGVTMAIENTAMNKVEFCAEFGIEITEYEWPCHHMPQQFYADRGEMESKKADSLGKALGIKLKNAPPYRADLKGIVEQQFRTLNLELQPWMPGAVKKEYRKRGGPDYVLDAKLTLKDFTKMVIEMILHRNNYHFMEHYPLDKALSKDNVKPIPRDLWNWGMQRDHFLHEVHPDIVRLNVLEEAKVTVNSEGIQFEGMYYWCDELLEQGWFVQGNSAEVIIAYDRRNMNFTYIKLRDGKEFMKCNLLGKSSRFQDLSLEEVKMKRFEEKLQKSLYQSTKNQQDVDLSTRLEKIKEEAVSRVEAERDHSLTKSERKSDIRANRKEERDKLRKLQSFELSKADNISNDGVTEDDRDNETSFSPKSKFGLLSMIRREG</sequence>
<dbReference type="EMBL" id="JAHLQJ010000005">
    <property type="protein sequence ID" value="MBU5671753.1"/>
    <property type="molecule type" value="Genomic_DNA"/>
</dbReference>
<dbReference type="InterPro" id="IPR015378">
    <property type="entry name" value="Transposase-like_Mu_C"/>
</dbReference>
<gene>
    <name evidence="3" type="ORF">KQJ23_07885</name>
</gene>
<keyword evidence="4" id="KW-1185">Reference proteome</keyword>
<evidence type="ECO:0000259" key="2">
    <source>
        <dbReference type="PROSITE" id="PS50994"/>
    </source>
</evidence>
<proteinExistence type="predicted"/>
<protein>
    <submittedName>
        <fullName evidence="3">Mu transposase C-terminal domain-containing protein</fullName>
    </submittedName>
</protein>
<reference evidence="3 4" key="1">
    <citation type="submission" date="2021-06" db="EMBL/GenBank/DDBJ databases">
        <authorList>
            <person name="Sun Q."/>
            <person name="Li D."/>
        </authorList>
    </citation>
    <scope>NUCLEOTIDE SEQUENCE [LARGE SCALE GENOMIC DNA]</scope>
    <source>
        <strain evidence="3 4">MSJ-6</strain>
    </source>
</reference>
<dbReference type="InterPro" id="IPR001584">
    <property type="entry name" value="Integrase_cat-core"/>
</dbReference>